<feature type="compositionally biased region" description="Low complexity" evidence="1">
    <location>
        <begin position="161"/>
        <end position="174"/>
    </location>
</feature>
<feature type="compositionally biased region" description="Pro residues" evidence="1">
    <location>
        <begin position="104"/>
        <end position="113"/>
    </location>
</feature>
<feature type="compositionally biased region" description="Low complexity" evidence="1">
    <location>
        <begin position="253"/>
        <end position="277"/>
    </location>
</feature>
<feature type="compositionally biased region" description="Basic and acidic residues" evidence="1">
    <location>
        <begin position="124"/>
        <end position="133"/>
    </location>
</feature>
<accession>A0ABQ8G8P2</accession>
<dbReference type="EMBL" id="JAGTJR010000015">
    <property type="protein sequence ID" value="KAH7048353.1"/>
    <property type="molecule type" value="Genomic_DNA"/>
</dbReference>
<feature type="region of interest" description="Disordered" evidence="1">
    <location>
        <begin position="1"/>
        <end position="25"/>
    </location>
</feature>
<feature type="region of interest" description="Disordered" evidence="1">
    <location>
        <begin position="44"/>
        <end position="350"/>
    </location>
</feature>
<name>A0ABQ8G8P2_9PEZI</name>
<evidence type="ECO:0000256" key="1">
    <source>
        <dbReference type="SAM" id="MobiDB-lite"/>
    </source>
</evidence>
<organism evidence="3 4">
    <name type="scientific">Macrophomina phaseolina</name>
    <dbReference type="NCBI Taxonomy" id="35725"/>
    <lineage>
        <taxon>Eukaryota</taxon>
        <taxon>Fungi</taxon>
        <taxon>Dikarya</taxon>
        <taxon>Ascomycota</taxon>
        <taxon>Pezizomycotina</taxon>
        <taxon>Dothideomycetes</taxon>
        <taxon>Dothideomycetes incertae sedis</taxon>
        <taxon>Botryosphaeriales</taxon>
        <taxon>Botryosphaeriaceae</taxon>
        <taxon>Macrophomina</taxon>
    </lineage>
</organism>
<keyword evidence="2" id="KW-0472">Membrane</keyword>
<feature type="compositionally biased region" description="Low complexity" evidence="1">
    <location>
        <begin position="66"/>
        <end position="89"/>
    </location>
</feature>
<feature type="compositionally biased region" description="Basic and acidic residues" evidence="1">
    <location>
        <begin position="49"/>
        <end position="64"/>
    </location>
</feature>
<keyword evidence="2" id="KW-1133">Transmembrane helix</keyword>
<feature type="transmembrane region" description="Helical" evidence="2">
    <location>
        <begin position="359"/>
        <end position="377"/>
    </location>
</feature>
<feature type="compositionally biased region" description="Low complexity" evidence="1">
    <location>
        <begin position="226"/>
        <end position="236"/>
    </location>
</feature>
<keyword evidence="2" id="KW-0812">Transmembrane</keyword>
<evidence type="ECO:0000313" key="3">
    <source>
        <dbReference type="EMBL" id="KAH7048353.1"/>
    </source>
</evidence>
<proteinExistence type="predicted"/>
<feature type="compositionally biased region" description="Low complexity" evidence="1">
    <location>
        <begin position="295"/>
        <end position="307"/>
    </location>
</feature>
<reference evidence="3 4" key="1">
    <citation type="journal article" date="2021" name="Nat. Commun.">
        <title>Genetic determinants of endophytism in the Arabidopsis root mycobiome.</title>
        <authorList>
            <person name="Mesny F."/>
            <person name="Miyauchi S."/>
            <person name="Thiergart T."/>
            <person name="Pickel B."/>
            <person name="Atanasova L."/>
            <person name="Karlsson M."/>
            <person name="Huettel B."/>
            <person name="Barry K.W."/>
            <person name="Haridas S."/>
            <person name="Chen C."/>
            <person name="Bauer D."/>
            <person name="Andreopoulos W."/>
            <person name="Pangilinan J."/>
            <person name="LaButti K."/>
            <person name="Riley R."/>
            <person name="Lipzen A."/>
            <person name="Clum A."/>
            <person name="Drula E."/>
            <person name="Henrissat B."/>
            <person name="Kohler A."/>
            <person name="Grigoriev I.V."/>
            <person name="Martin F.M."/>
            <person name="Hacquard S."/>
        </authorList>
    </citation>
    <scope>NUCLEOTIDE SEQUENCE [LARGE SCALE GENOMIC DNA]</scope>
    <source>
        <strain evidence="3 4">MPI-SDFR-AT-0080</strain>
    </source>
</reference>
<gene>
    <name evidence="3" type="ORF">B0J12DRAFT_113015</name>
</gene>
<keyword evidence="4" id="KW-1185">Reference proteome</keyword>
<comment type="caution">
    <text evidence="3">The sequence shown here is derived from an EMBL/GenBank/DDBJ whole genome shotgun (WGS) entry which is preliminary data.</text>
</comment>
<feature type="compositionally biased region" description="Low complexity" evidence="1">
    <location>
        <begin position="314"/>
        <end position="333"/>
    </location>
</feature>
<protein>
    <submittedName>
        <fullName evidence="3">Uncharacterized protein</fullName>
    </submittedName>
</protein>
<sequence length="408" mass="42619">MADGQTALPQKRPRGRPRKQPVLAATEAPVAITLESALPAKKIKATSTKNKESKKAAVTRKSESEAQAAVDAKATKATAKTTVKAAATTKSKRAPAVLAAGDRPAPPQSPPPTSAIIATAQPRKLREPLEKARAAPQTTTPSSAPPITHPAPSARPDSKILSALAAQNALPLQQSTTATPIEALPPARKKDQTCGPSTANAQIIEPPDHHQKAARSTHLSIPQRETSPSSSTPTSTFAVTPESAVPLIEQQFAPVSPSSSSSSAATTVVAPTTAPTATAPPPSNIMPAPHKPTTSSSSAPARRAPAAAAPPPAQSYRAPSQQKHQQQQGGQSTPRPPPRSEWKPAEPLPAKYKPAARRVTLAMVAAPIAIVTSWVLYERLVLGRERKEISRLMPPLARAVEDVKKSDP</sequence>
<evidence type="ECO:0000313" key="4">
    <source>
        <dbReference type="Proteomes" id="UP000774617"/>
    </source>
</evidence>
<evidence type="ECO:0000256" key="2">
    <source>
        <dbReference type="SAM" id="Phobius"/>
    </source>
</evidence>
<dbReference type="Proteomes" id="UP000774617">
    <property type="component" value="Unassembled WGS sequence"/>
</dbReference>